<dbReference type="KEGG" id="vgo:GJW-30_1_01578"/>
<proteinExistence type="predicted"/>
<evidence type="ECO:0000313" key="3">
    <source>
        <dbReference type="Proteomes" id="UP000236884"/>
    </source>
</evidence>
<dbReference type="PROSITE" id="PS51257">
    <property type="entry name" value="PROKAR_LIPOPROTEIN"/>
    <property type="match status" value="1"/>
</dbReference>
<dbReference type="Proteomes" id="UP000236884">
    <property type="component" value="Chromosome"/>
</dbReference>
<dbReference type="EMBL" id="AP014946">
    <property type="protein sequence ID" value="BAT59049.1"/>
    <property type="molecule type" value="Genomic_DNA"/>
</dbReference>
<organism evidence="2 3">
    <name type="scientific">Variibacter gotjawalensis</name>
    <dbReference type="NCBI Taxonomy" id="1333996"/>
    <lineage>
        <taxon>Bacteria</taxon>
        <taxon>Pseudomonadati</taxon>
        <taxon>Pseudomonadota</taxon>
        <taxon>Alphaproteobacteria</taxon>
        <taxon>Hyphomicrobiales</taxon>
        <taxon>Nitrobacteraceae</taxon>
        <taxon>Variibacter</taxon>
    </lineage>
</organism>
<protein>
    <recommendedName>
        <fullName evidence="4">Lipoprotein</fullName>
    </recommendedName>
</protein>
<gene>
    <name evidence="2" type="ORF">GJW-30_1_01578</name>
</gene>
<keyword evidence="3" id="KW-1185">Reference proteome</keyword>
<evidence type="ECO:0000256" key="1">
    <source>
        <dbReference type="SAM" id="SignalP"/>
    </source>
</evidence>
<reference evidence="2 3" key="1">
    <citation type="submission" date="2015-08" db="EMBL/GenBank/DDBJ databases">
        <title>Investigation of the bacterial diversity of lava forest soil.</title>
        <authorList>
            <person name="Lee J.S."/>
        </authorList>
    </citation>
    <scope>NUCLEOTIDE SEQUENCE [LARGE SCALE GENOMIC DNA]</scope>
    <source>
        <strain evidence="2 3">GJW-30</strain>
    </source>
</reference>
<evidence type="ECO:0000313" key="2">
    <source>
        <dbReference type="EMBL" id="BAT59049.1"/>
    </source>
</evidence>
<name>A0A0S3PSZ4_9BRAD</name>
<dbReference type="RefSeq" id="WP_096353892.1">
    <property type="nucleotide sequence ID" value="NZ_AP014946.1"/>
</dbReference>
<sequence>MKIWMLLPVAALLAGCNSATMQSPSPAVATAAPQAPIYEPRVDMRRGRVKPAKYEADLAACREQAAPAEQAAREAKQRKEASTAVAVGGAFASFLPIRGRDGGHLIRAAGEEAAVAGAENAAANAEVQDQATMDYIAMMDECLTRKRYRVMR</sequence>
<feature type="chain" id="PRO_5006615718" description="Lipoprotein" evidence="1">
    <location>
        <begin position="22"/>
        <end position="152"/>
    </location>
</feature>
<keyword evidence="1" id="KW-0732">Signal</keyword>
<accession>A0A0S3PSZ4</accession>
<feature type="signal peptide" evidence="1">
    <location>
        <begin position="1"/>
        <end position="21"/>
    </location>
</feature>
<evidence type="ECO:0008006" key="4">
    <source>
        <dbReference type="Google" id="ProtNLM"/>
    </source>
</evidence>
<dbReference type="AlphaFoldDB" id="A0A0S3PSZ4"/>